<evidence type="ECO:0000313" key="1">
    <source>
        <dbReference type="EMBL" id="CAE6424790.1"/>
    </source>
</evidence>
<organism evidence="1 2">
    <name type="scientific">Rhizoctonia solani</name>
    <dbReference type="NCBI Taxonomy" id="456999"/>
    <lineage>
        <taxon>Eukaryota</taxon>
        <taxon>Fungi</taxon>
        <taxon>Dikarya</taxon>
        <taxon>Basidiomycota</taxon>
        <taxon>Agaricomycotina</taxon>
        <taxon>Agaricomycetes</taxon>
        <taxon>Cantharellales</taxon>
        <taxon>Ceratobasidiaceae</taxon>
        <taxon>Rhizoctonia</taxon>
    </lineage>
</organism>
<comment type="caution">
    <text evidence="1">The sequence shown here is derived from an EMBL/GenBank/DDBJ whole genome shotgun (WGS) entry which is preliminary data.</text>
</comment>
<name>A0A8H2XJS6_9AGAM</name>
<sequence>MQPASMLYPAPWGWPPITGIYRERPGTWAYRYNDLPNYADIHNAGRYLAGRIPRDDTKREEWVRQTIASIENELLWRTQRGIPTTETVYSELEYTRRSWKSFTDIAPDHPVDDRRQIAFEQIIPDYDLEWLYPRFMARTWTYVIDLEDRAFTVHGILHFSFDRMPPHIAQSLVQPLTSTTYFKMTPQAEMMYSTFVQRWPPLFKQPSEDCTNAYASMLPIITTLDEWGTRAWDDLNAAEALSVHLVATILLDQSTQIRNPDIIGDRRMFAYCQWQLLTAAAPSALVLTPPPVPSDYSSQRGVVSSYYAIDWILHNS</sequence>
<protein>
    <submittedName>
        <fullName evidence="1">Uncharacterized protein</fullName>
    </submittedName>
</protein>
<dbReference type="Proteomes" id="UP000663831">
    <property type="component" value="Unassembled WGS sequence"/>
</dbReference>
<gene>
    <name evidence="1" type="ORF">RDB_LOCUS36780</name>
</gene>
<dbReference type="EMBL" id="CAJMWV010001045">
    <property type="protein sequence ID" value="CAE6424790.1"/>
    <property type="molecule type" value="Genomic_DNA"/>
</dbReference>
<dbReference type="AlphaFoldDB" id="A0A8H2XJS6"/>
<reference evidence="1" key="1">
    <citation type="submission" date="2021-01" db="EMBL/GenBank/DDBJ databases">
        <authorList>
            <person name="Kaushik A."/>
        </authorList>
    </citation>
    <scope>NUCLEOTIDE SEQUENCE</scope>
    <source>
        <strain evidence="1">AG3-1AP</strain>
    </source>
</reference>
<proteinExistence type="predicted"/>
<evidence type="ECO:0000313" key="2">
    <source>
        <dbReference type="Proteomes" id="UP000663831"/>
    </source>
</evidence>
<accession>A0A8H2XJS6</accession>